<protein>
    <recommendedName>
        <fullName evidence="4">HTH cro/C1-type domain-containing protein</fullName>
    </recommendedName>
</protein>
<name>A0ABQ0W4C1_9SPHI</name>
<dbReference type="SMART" id="SM00530">
    <property type="entry name" value="HTH_XRE"/>
    <property type="match status" value="1"/>
</dbReference>
<keyword evidence="2" id="KW-0238">DNA-binding</keyword>
<organism evidence="5 6">
    <name type="scientific">Sphingobacterium mizutaii NBRC 14946 = DSM 11724</name>
    <dbReference type="NCBI Taxonomy" id="1220576"/>
    <lineage>
        <taxon>Bacteria</taxon>
        <taxon>Pseudomonadati</taxon>
        <taxon>Bacteroidota</taxon>
        <taxon>Sphingobacteriia</taxon>
        <taxon>Sphingobacteriales</taxon>
        <taxon>Sphingobacteriaceae</taxon>
        <taxon>Sphingobacterium</taxon>
    </lineage>
</organism>
<accession>A0ABQ0W4C1</accession>
<dbReference type="PANTHER" id="PTHR46797">
    <property type="entry name" value="HTH-TYPE TRANSCRIPTIONAL REGULATOR"/>
    <property type="match status" value="1"/>
</dbReference>
<dbReference type="InterPro" id="IPR001387">
    <property type="entry name" value="Cro/C1-type_HTH"/>
</dbReference>
<evidence type="ECO:0000256" key="2">
    <source>
        <dbReference type="ARBA" id="ARBA00023125"/>
    </source>
</evidence>
<sequence length="75" mass="8824">MSEKIRDINFLKQFGQNLRSIRESKEMSQEEFASFCNIDTRQLGRIERGESNSTILTIKNLADKLNLPISYFFDF</sequence>
<evidence type="ECO:0000256" key="3">
    <source>
        <dbReference type="ARBA" id="ARBA00023163"/>
    </source>
</evidence>
<dbReference type="PANTHER" id="PTHR46797:SF23">
    <property type="entry name" value="HTH-TYPE TRANSCRIPTIONAL REGULATOR SUTR"/>
    <property type="match status" value="1"/>
</dbReference>
<evidence type="ECO:0000259" key="4">
    <source>
        <dbReference type="PROSITE" id="PS50943"/>
    </source>
</evidence>
<dbReference type="EMBL" id="BJXH01000003">
    <property type="protein sequence ID" value="GEM67135.1"/>
    <property type="molecule type" value="Genomic_DNA"/>
</dbReference>
<dbReference type="RefSeq" id="WP_093095763.1">
    <property type="nucleotide sequence ID" value="NZ_BJXH01000003.1"/>
</dbReference>
<evidence type="ECO:0000313" key="6">
    <source>
        <dbReference type="Proteomes" id="UP000321676"/>
    </source>
</evidence>
<dbReference type="Gene3D" id="1.10.260.40">
    <property type="entry name" value="lambda repressor-like DNA-binding domains"/>
    <property type="match status" value="1"/>
</dbReference>
<dbReference type="InterPro" id="IPR050807">
    <property type="entry name" value="TransReg_Diox_bact_type"/>
</dbReference>
<comment type="caution">
    <text evidence="5">The sequence shown here is derived from an EMBL/GenBank/DDBJ whole genome shotgun (WGS) entry which is preliminary data.</text>
</comment>
<evidence type="ECO:0000313" key="5">
    <source>
        <dbReference type="EMBL" id="GEM67135.1"/>
    </source>
</evidence>
<gene>
    <name evidence="5" type="ORF">SMI01S_07410</name>
</gene>
<keyword evidence="6" id="KW-1185">Reference proteome</keyword>
<feature type="domain" description="HTH cro/C1-type" evidence="4">
    <location>
        <begin position="18"/>
        <end position="72"/>
    </location>
</feature>
<dbReference type="Proteomes" id="UP000321676">
    <property type="component" value="Unassembled WGS sequence"/>
</dbReference>
<dbReference type="SUPFAM" id="SSF47413">
    <property type="entry name" value="lambda repressor-like DNA-binding domains"/>
    <property type="match status" value="1"/>
</dbReference>
<dbReference type="Pfam" id="PF01381">
    <property type="entry name" value="HTH_3"/>
    <property type="match status" value="1"/>
</dbReference>
<reference evidence="5 6" key="1">
    <citation type="submission" date="2019-07" db="EMBL/GenBank/DDBJ databases">
        <title>Whole genome shotgun sequence of Sphingobacterium mizutaii NBRC 14946.</title>
        <authorList>
            <person name="Hosoyama A."/>
            <person name="Uohara A."/>
            <person name="Ohji S."/>
            <person name="Ichikawa N."/>
        </authorList>
    </citation>
    <scope>NUCLEOTIDE SEQUENCE [LARGE SCALE GENOMIC DNA]</scope>
    <source>
        <strain evidence="5 6">NBRC 14946</strain>
    </source>
</reference>
<proteinExistence type="predicted"/>
<dbReference type="InterPro" id="IPR010982">
    <property type="entry name" value="Lambda_DNA-bd_dom_sf"/>
</dbReference>
<keyword evidence="3" id="KW-0804">Transcription</keyword>
<dbReference type="CDD" id="cd00093">
    <property type="entry name" value="HTH_XRE"/>
    <property type="match status" value="1"/>
</dbReference>
<dbReference type="PROSITE" id="PS50943">
    <property type="entry name" value="HTH_CROC1"/>
    <property type="match status" value="1"/>
</dbReference>
<evidence type="ECO:0000256" key="1">
    <source>
        <dbReference type="ARBA" id="ARBA00023015"/>
    </source>
</evidence>
<keyword evidence="1" id="KW-0805">Transcription regulation</keyword>